<dbReference type="Gene3D" id="1.10.357.10">
    <property type="entry name" value="Tetracycline Repressor, domain 2"/>
    <property type="match status" value="1"/>
</dbReference>
<dbReference type="InterPro" id="IPR001647">
    <property type="entry name" value="HTH_TetR"/>
</dbReference>
<dbReference type="InterPro" id="IPR041583">
    <property type="entry name" value="TetR_C_31"/>
</dbReference>
<reference evidence="4 5" key="1">
    <citation type="submission" date="2020-08" db="EMBL/GenBank/DDBJ databases">
        <title>Sequencing the genomes of 1000 actinobacteria strains.</title>
        <authorList>
            <person name="Klenk H.-P."/>
        </authorList>
    </citation>
    <scope>NUCLEOTIDE SEQUENCE [LARGE SCALE GENOMIC DNA]</scope>
    <source>
        <strain evidence="4 5">DSM 44551</strain>
    </source>
</reference>
<dbReference type="RefSeq" id="WP_184387855.1">
    <property type="nucleotide sequence ID" value="NZ_BAAAJD010000163.1"/>
</dbReference>
<dbReference type="Pfam" id="PF00440">
    <property type="entry name" value="TetR_N"/>
    <property type="match status" value="1"/>
</dbReference>
<accession>A0A7W8QIK2</accession>
<dbReference type="PROSITE" id="PS50977">
    <property type="entry name" value="HTH_TETR_2"/>
    <property type="match status" value="1"/>
</dbReference>
<dbReference type="EMBL" id="JACHDB010000001">
    <property type="protein sequence ID" value="MBB5430176.1"/>
    <property type="molecule type" value="Genomic_DNA"/>
</dbReference>
<dbReference type="SUPFAM" id="SSF46689">
    <property type="entry name" value="Homeodomain-like"/>
    <property type="match status" value="1"/>
</dbReference>
<evidence type="ECO:0000313" key="4">
    <source>
        <dbReference type="EMBL" id="MBB5430176.1"/>
    </source>
</evidence>
<organism evidence="4 5">
    <name type="scientific">Nocardiopsis composta</name>
    <dbReference type="NCBI Taxonomy" id="157465"/>
    <lineage>
        <taxon>Bacteria</taxon>
        <taxon>Bacillati</taxon>
        <taxon>Actinomycetota</taxon>
        <taxon>Actinomycetes</taxon>
        <taxon>Streptosporangiales</taxon>
        <taxon>Nocardiopsidaceae</taxon>
        <taxon>Nocardiopsis</taxon>
    </lineage>
</organism>
<evidence type="ECO:0000256" key="1">
    <source>
        <dbReference type="ARBA" id="ARBA00023125"/>
    </source>
</evidence>
<feature type="DNA-binding region" description="H-T-H motif" evidence="2">
    <location>
        <begin position="29"/>
        <end position="48"/>
    </location>
</feature>
<name>A0A7W8QIK2_9ACTN</name>
<evidence type="ECO:0000313" key="5">
    <source>
        <dbReference type="Proteomes" id="UP000572635"/>
    </source>
</evidence>
<dbReference type="Pfam" id="PF17940">
    <property type="entry name" value="TetR_C_31"/>
    <property type="match status" value="1"/>
</dbReference>
<dbReference type="Proteomes" id="UP000572635">
    <property type="component" value="Unassembled WGS sequence"/>
</dbReference>
<keyword evidence="1 2" id="KW-0238">DNA-binding</keyword>
<protein>
    <submittedName>
        <fullName evidence="4">AcrR family transcriptional regulator</fullName>
    </submittedName>
</protein>
<dbReference type="GO" id="GO:0003677">
    <property type="term" value="F:DNA binding"/>
    <property type="evidence" value="ECO:0007669"/>
    <property type="project" value="UniProtKB-UniRule"/>
</dbReference>
<dbReference type="AlphaFoldDB" id="A0A7W8QIK2"/>
<proteinExistence type="predicted"/>
<keyword evidence="5" id="KW-1185">Reference proteome</keyword>
<evidence type="ECO:0000256" key="2">
    <source>
        <dbReference type="PROSITE-ProRule" id="PRU00335"/>
    </source>
</evidence>
<sequence length="215" mass="22242">MPPPNPHRRRALADAAVSLLADRGAHGLTHRSVEALAEVPAGTASNYFRSREALLIAAAERIVELHLADMEAATATEREPSGRPRWAEDAEAFADLLADSLWTAATVLRERYLAVFELQLEARRSPALAEVLAGLGGAAVRASTGLHAAAGSPVPEAAVPIVADLYGGLLFTLIARPAETLDRGMVRARAAAIVHGALAAAPAPSAAGGGPGHRP</sequence>
<feature type="domain" description="HTH tetR-type" evidence="3">
    <location>
        <begin position="6"/>
        <end position="66"/>
    </location>
</feature>
<comment type="caution">
    <text evidence="4">The sequence shown here is derived from an EMBL/GenBank/DDBJ whole genome shotgun (WGS) entry which is preliminary data.</text>
</comment>
<dbReference type="InterPro" id="IPR009057">
    <property type="entry name" value="Homeodomain-like_sf"/>
</dbReference>
<evidence type="ECO:0000259" key="3">
    <source>
        <dbReference type="PROSITE" id="PS50977"/>
    </source>
</evidence>
<gene>
    <name evidence="4" type="ORF">HDA36_000260</name>
</gene>